<protein>
    <recommendedName>
        <fullName evidence="4">MEIOB-like N-terminal domain-containing protein</fullName>
    </recommendedName>
</protein>
<dbReference type="VEuPathDB" id="VectorBase:ACUA021924"/>
<dbReference type="InterPro" id="IPR052469">
    <property type="entry name" value="MEIOB"/>
</dbReference>
<reference evidence="6" key="1">
    <citation type="submission" date="2013-09" db="EMBL/GenBank/DDBJ databases">
        <title>The Genome Sequence of Anopheles culicifacies species A.</title>
        <authorList>
            <consortium name="The Broad Institute Genomics Platform"/>
            <person name="Neafsey D.E."/>
            <person name="Besansky N."/>
            <person name="Howell P."/>
            <person name="Walton C."/>
            <person name="Young S.K."/>
            <person name="Zeng Q."/>
            <person name="Gargeya S."/>
            <person name="Fitzgerald M."/>
            <person name="Haas B."/>
            <person name="Abouelleil A."/>
            <person name="Allen A.W."/>
            <person name="Alvarado L."/>
            <person name="Arachchi H.M."/>
            <person name="Berlin A.M."/>
            <person name="Chapman S.B."/>
            <person name="Gainer-Dewar J."/>
            <person name="Goldberg J."/>
            <person name="Griggs A."/>
            <person name="Gujja S."/>
            <person name="Hansen M."/>
            <person name="Howarth C."/>
            <person name="Imamovic A."/>
            <person name="Ireland A."/>
            <person name="Larimer J."/>
            <person name="McCowan C."/>
            <person name="Murphy C."/>
            <person name="Pearson M."/>
            <person name="Poon T.W."/>
            <person name="Priest M."/>
            <person name="Roberts A."/>
            <person name="Saif S."/>
            <person name="Shea T."/>
            <person name="Sisk P."/>
            <person name="Sykes S."/>
            <person name="Wortman J."/>
            <person name="Nusbaum C."/>
            <person name="Birren B."/>
        </authorList>
    </citation>
    <scope>NUCLEOTIDE SEQUENCE [LARGE SCALE GENOMIC DNA]</scope>
    <source>
        <strain evidence="6">A-37</strain>
    </source>
</reference>
<proteinExistence type="inferred from homology"/>
<accession>A0A182MMM4</accession>
<keyword evidence="2" id="KW-0469">Meiosis</keyword>
<dbReference type="SUPFAM" id="SSF50249">
    <property type="entry name" value="Nucleic acid-binding proteins"/>
    <property type="match status" value="2"/>
</dbReference>
<evidence type="ECO:0000313" key="5">
    <source>
        <dbReference type="EnsemblMetazoa" id="ACUA021924-PA"/>
    </source>
</evidence>
<evidence type="ECO:0000259" key="4">
    <source>
        <dbReference type="Pfam" id="PF24903"/>
    </source>
</evidence>
<dbReference type="EnsemblMetazoa" id="ACUA021924-RA">
    <property type="protein sequence ID" value="ACUA021924-PA"/>
    <property type="gene ID" value="ACUA021924"/>
</dbReference>
<dbReference type="GO" id="GO:0003697">
    <property type="term" value="F:single-stranded DNA binding"/>
    <property type="evidence" value="ECO:0007669"/>
    <property type="project" value="TreeGrafter"/>
</dbReference>
<evidence type="ECO:0000313" key="6">
    <source>
        <dbReference type="Proteomes" id="UP000075883"/>
    </source>
</evidence>
<dbReference type="GO" id="GO:0000712">
    <property type="term" value="P:resolution of meiotic recombination intermediates"/>
    <property type="evidence" value="ECO:0007669"/>
    <property type="project" value="TreeGrafter"/>
</dbReference>
<dbReference type="PANTHER" id="PTHR21166:SF2">
    <property type="entry name" value="CELL DIVISION CONTROL PROTEIN 24 OB DOMAIN-CONTAINING PROTEIN-RELATED"/>
    <property type="match status" value="1"/>
</dbReference>
<dbReference type="InterPro" id="IPR012340">
    <property type="entry name" value="NA-bd_OB-fold"/>
</dbReference>
<evidence type="ECO:0000256" key="3">
    <source>
        <dbReference type="ARBA" id="ARBA00038329"/>
    </source>
</evidence>
<dbReference type="Pfam" id="PF24903">
    <property type="entry name" value="OB_MEIOB_N"/>
    <property type="match status" value="1"/>
</dbReference>
<name>A0A182MMM4_9DIPT</name>
<evidence type="ECO:0000256" key="1">
    <source>
        <dbReference type="ARBA" id="ARBA00023125"/>
    </source>
</evidence>
<feature type="domain" description="MEIOB-like N-terminal" evidence="4">
    <location>
        <begin position="10"/>
        <end position="157"/>
    </location>
</feature>
<keyword evidence="6" id="KW-1185">Reference proteome</keyword>
<sequence length="480" mass="53681">MTSSEITTAKTIAQINDETRNFILVAVVIAKNDPRFFSGHAKSRGTLESDSIDTSIETARGVITFTLRDSERDTINCTVWGKADTITHYDNSFEIGDVVDVNRPQVSSSMFGRSEQYSPTVTSPYSLTINDQSQIAQITRHEELQDAPRFKALVQVPPVQPSATIPLADIVASGSGCNGETFNVLVVVRAVRAKRDIRIARSNQMKSFREVVLMDCSHSGVVMKFWSESYIKWSERWAPLKTVLLIVDARVEYSDYYKTICLAVDRKTITTQDPNLPQLNSLLCYAQSIPKQDIDVVCSLSSGSVDPATINTVMTVQQIHDRTEGDLEDQFTALCYAVITRLDLDGPSRIVSERCVHCRTLVRGQEIACPKYDCAGHLTPNATRESFFDITVDITDHTGTLTGCRMVSRVAETVLNCDVATFKQQSDEQKTQLKWKFLLDRCAVRLIVKRRSAVRYQNLYSIVDCTIADPAEVEAKLKVY</sequence>
<comment type="similarity">
    <text evidence="3">Belongs to the MEIOB family.</text>
</comment>
<dbReference type="GO" id="GO:0008310">
    <property type="term" value="F:single-stranded DNA 3'-5' DNA exonuclease activity"/>
    <property type="evidence" value="ECO:0007669"/>
    <property type="project" value="TreeGrafter"/>
</dbReference>
<reference evidence="5" key="2">
    <citation type="submission" date="2020-05" db="UniProtKB">
        <authorList>
            <consortium name="EnsemblMetazoa"/>
        </authorList>
    </citation>
    <scope>IDENTIFICATION</scope>
    <source>
        <strain evidence="5">A-37</strain>
    </source>
</reference>
<dbReference type="EMBL" id="AXCM01003863">
    <property type="status" value="NOT_ANNOTATED_CDS"/>
    <property type="molecule type" value="Genomic_DNA"/>
</dbReference>
<organism evidence="5 6">
    <name type="scientific">Anopheles culicifacies</name>
    <dbReference type="NCBI Taxonomy" id="139723"/>
    <lineage>
        <taxon>Eukaryota</taxon>
        <taxon>Metazoa</taxon>
        <taxon>Ecdysozoa</taxon>
        <taxon>Arthropoda</taxon>
        <taxon>Hexapoda</taxon>
        <taxon>Insecta</taxon>
        <taxon>Pterygota</taxon>
        <taxon>Neoptera</taxon>
        <taxon>Endopterygota</taxon>
        <taxon>Diptera</taxon>
        <taxon>Nematocera</taxon>
        <taxon>Culicoidea</taxon>
        <taxon>Culicidae</taxon>
        <taxon>Anophelinae</taxon>
        <taxon>Anopheles</taxon>
        <taxon>culicifacies species complex</taxon>
    </lineage>
</organism>
<dbReference type="PANTHER" id="PTHR21166">
    <property type="entry name" value="CELL DIVISION CONTROL PROTEIN 24 OB DOMAIN-CONTAINING PROTEIN-RELATED"/>
    <property type="match status" value="1"/>
</dbReference>
<dbReference type="AlphaFoldDB" id="A0A182MMM4"/>
<dbReference type="STRING" id="139723.A0A182MMM4"/>
<dbReference type="InterPro" id="IPR056880">
    <property type="entry name" value="OB_MEIOB_N"/>
</dbReference>
<evidence type="ECO:0000256" key="2">
    <source>
        <dbReference type="ARBA" id="ARBA00023254"/>
    </source>
</evidence>
<dbReference type="Gene3D" id="2.40.50.140">
    <property type="entry name" value="Nucleic acid-binding proteins"/>
    <property type="match status" value="3"/>
</dbReference>
<dbReference type="FunFam" id="2.40.50.140:FF:000239">
    <property type="entry name" value="Meiosis specific with OB domains"/>
    <property type="match status" value="1"/>
</dbReference>
<dbReference type="Proteomes" id="UP000075883">
    <property type="component" value="Unassembled WGS sequence"/>
</dbReference>
<keyword evidence="1" id="KW-0238">DNA-binding</keyword>